<feature type="non-terminal residue" evidence="2">
    <location>
        <position position="488"/>
    </location>
</feature>
<feature type="compositionally biased region" description="Basic residues" evidence="1">
    <location>
        <begin position="323"/>
        <end position="339"/>
    </location>
</feature>
<feature type="compositionally biased region" description="Basic residues" evidence="1">
    <location>
        <begin position="291"/>
        <end position="300"/>
    </location>
</feature>
<feature type="region of interest" description="Disordered" evidence="1">
    <location>
        <begin position="1"/>
        <end position="27"/>
    </location>
</feature>
<proteinExistence type="predicted"/>
<feature type="compositionally biased region" description="Basic residues" evidence="1">
    <location>
        <begin position="1"/>
        <end position="13"/>
    </location>
</feature>
<evidence type="ECO:0000256" key="1">
    <source>
        <dbReference type="SAM" id="MobiDB-lite"/>
    </source>
</evidence>
<feature type="non-terminal residue" evidence="2">
    <location>
        <position position="1"/>
    </location>
</feature>
<accession>A0A6J4H6S3</accession>
<organism evidence="2">
    <name type="scientific">uncultured Acidimicrobiales bacterium</name>
    <dbReference type="NCBI Taxonomy" id="310071"/>
    <lineage>
        <taxon>Bacteria</taxon>
        <taxon>Bacillati</taxon>
        <taxon>Actinomycetota</taxon>
        <taxon>Acidimicrobiia</taxon>
        <taxon>Acidimicrobiales</taxon>
        <taxon>environmental samples</taxon>
    </lineage>
</organism>
<feature type="compositionally biased region" description="Basic and acidic residues" evidence="1">
    <location>
        <begin position="61"/>
        <end position="91"/>
    </location>
</feature>
<feature type="region of interest" description="Disordered" evidence="1">
    <location>
        <begin position="161"/>
        <end position="413"/>
    </location>
</feature>
<feature type="compositionally biased region" description="Basic residues" evidence="1">
    <location>
        <begin position="161"/>
        <end position="186"/>
    </location>
</feature>
<feature type="region of interest" description="Disordered" evidence="1">
    <location>
        <begin position="44"/>
        <end position="110"/>
    </location>
</feature>
<feature type="compositionally biased region" description="Basic residues" evidence="1">
    <location>
        <begin position="232"/>
        <end position="242"/>
    </location>
</feature>
<evidence type="ECO:0000313" key="2">
    <source>
        <dbReference type="EMBL" id="CAA9216576.1"/>
    </source>
</evidence>
<name>A0A6J4H6S3_9ACTN</name>
<sequence length="488" mass="52354">ERARRAATRRGPSRHGEGRSGGRAGGCAAGRRLWLRRGAQCDLGVAAVPPPRGRRRRPLRDRHDAGGPLRRRDGGRSLEHLRARAVGDRRRAGPPGSHARHRRAAPRALDRGRAGGHRLCRGFRVRPSHGRGCCALCTRHGGAERAADVVGRAGGAVALRLGRRPRSRPPGRQRRRDHPAGARRCRPAAVAGAGSSCRHRRRGPDGAAGAERRFPGAPSGSGRLAAAAARRAAVRRRHRRRSALLPRVPHPRVAHHGRAPDGVLRRLVSHRRGARGRAPADGQCRATDLRSRRRRRRRATALRDPACPGHDRHLRGGGGPRCVCRRRRHHRDRRRKRLRPGGDGPADPVSGPARNIRQRRLGLRAPESRPPSSAALARERSARAQRGAHPRAGAALRGQGRGDSHGGRGARAGGRRVVAACSGHRAASGGGAADGSSVCPGRALHRAGPRRWRPAAPDGCRCRCALPAGHLGAGLAARKPHEGSARKL</sequence>
<dbReference type="EMBL" id="CADCSZ010000029">
    <property type="protein sequence ID" value="CAA9216576.1"/>
    <property type="molecule type" value="Genomic_DNA"/>
</dbReference>
<feature type="compositionally biased region" description="Low complexity" evidence="1">
    <location>
        <begin position="215"/>
        <end position="231"/>
    </location>
</feature>
<protein>
    <submittedName>
        <fullName evidence="2">Uncharacterized protein</fullName>
    </submittedName>
</protein>
<dbReference type="AlphaFoldDB" id="A0A6J4H6S3"/>
<reference evidence="2" key="1">
    <citation type="submission" date="2020-02" db="EMBL/GenBank/DDBJ databases">
        <authorList>
            <person name="Meier V. D."/>
        </authorList>
    </citation>
    <scope>NUCLEOTIDE SEQUENCE</scope>
    <source>
        <strain evidence="2">AVDCRST_MAG76</strain>
    </source>
</reference>
<gene>
    <name evidence="2" type="ORF">AVDCRST_MAG76-407</name>
</gene>